<comment type="caution">
    <text evidence="2">The sequence shown here is derived from an EMBL/GenBank/DDBJ whole genome shotgun (WGS) entry which is preliminary data.</text>
</comment>
<gene>
    <name evidence="2" type="ORF">ACFSQ3_15175</name>
</gene>
<dbReference type="Proteomes" id="UP001597393">
    <property type="component" value="Unassembled WGS sequence"/>
</dbReference>
<keyword evidence="1" id="KW-0732">Signal</keyword>
<proteinExistence type="predicted"/>
<evidence type="ECO:0000313" key="3">
    <source>
        <dbReference type="Proteomes" id="UP001597393"/>
    </source>
</evidence>
<feature type="signal peptide" evidence="1">
    <location>
        <begin position="1"/>
        <end position="22"/>
    </location>
</feature>
<evidence type="ECO:0000256" key="1">
    <source>
        <dbReference type="SAM" id="SignalP"/>
    </source>
</evidence>
<sequence>MKRCIVVILSLLVLAQSVSVLAVYAGFYANRDYIAKNLCVNRNMENSICGGQCVLMKKLKAAQEQQQEDFLRQLPSISAYVVPQFERFEPKQRQVINPENNPSQWTSEAYAFQFYDAIFRPPLAKA</sequence>
<accession>A0ABW5NMI4</accession>
<reference evidence="3" key="1">
    <citation type="journal article" date="2019" name="Int. J. Syst. Evol. Microbiol.">
        <title>The Global Catalogue of Microorganisms (GCM) 10K type strain sequencing project: providing services to taxonomists for standard genome sequencing and annotation.</title>
        <authorList>
            <consortium name="The Broad Institute Genomics Platform"/>
            <consortium name="The Broad Institute Genome Sequencing Center for Infectious Disease"/>
            <person name="Wu L."/>
            <person name="Ma J."/>
        </authorList>
    </citation>
    <scope>NUCLEOTIDE SEQUENCE [LARGE SCALE GENOMIC DNA]</scope>
    <source>
        <strain evidence="3">KCTC 42248</strain>
    </source>
</reference>
<keyword evidence="3" id="KW-1185">Reference proteome</keyword>
<dbReference type="EMBL" id="JBHUMA010000009">
    <property type="protein sequence ID" value="MFD2600294.1"/>
    <property type="molecule type" value="Genomic_DNA"/>
</dbReference>
<name>A0ABW5NMI4_9SPHI</name>
<evidence type="ECO:0000313" key="2">
    <source>
        <dbReference type="EMBL" id="MFD2600294.1"/>
    </source>
</evidence>
<feature type="chain" id="PRO_5046204978" evidence="1">
    <location>
        <begin position="23"/>
        <end position="126"/>
    </location>
</feature>
<protein>
    <submittedName>
        <fullName evidence="2">Uncharacterized protein</fullName>
    </submittedName>
</protein>
<organism evidence="2 3">
    <name type="scientific">Sphingobacterium corticis</name>
    <dbReference type="NCBI Taxonomy" id="1812823"/>
    <lineage>
        <taxon>Bacteria</taxon>
        <taxon>Pseudomonadati</taxon>
        <taxon>Bacteroidota</taxon>
        <taxon>Sphingobacteriia</taxon>
        <taxon>Sphingobacteriales</taxon>
        <taxon>Sphingobacteriaceae</taxon>
        <taxon>Sphingobacterium</taxon>
    </lineage>
</organism>
<dbReference type="RefSeq" id="WP_380870434.1">
    <property type="nucleotide sequence ID" value="NZ_JBHUMA010000009.1"/>
</dbReference>